<feature type="domain" description="Sulfatase N-terminal" evidence="6">
    <location>
        <begin position="30"/>
        <end position="327"/>
    </location>
</feature>
<dbReference type="AlphaFoldDB" id="A0A1G5UYL0"/>
<dbReference type="PANTHER" id="PTHR42693:SF53">
    <property type="entry name" value="ENDO-4-O-SULFATASE"/>
    <property type="match status" value="1"/>
</dbReference>
<keyword evidence="4" id="KW-0106">Calcium</keyword>
<accession>A0A1G5UYL0</accession>
<dbReference type="OrthoDB" id="9764377at2"/>
<dbReference type="Pfam" id="PF00884">
    <property type="entry name" value="Sulfatase"/>
    <property type="match status" value="1"/>
</dbReference>
<dbReference type="PANTHER" id="PTHR42693">
    <property type="entry name" value="ARYLSULFATASE FAMILY MEMBER"/>
    <property type="match status" value="1"/>
</dbReference>
<feature type="region of interest" description="Disordered" evidence="5">
    <location>
        <begin position="432"/>
        <end position="461"/>
    </location>
</feature>
<protein>
    <submittedName>
        <fullName evidence="7">Arylsulfatase A</fullName>
    </submittedName>
</protein>
<evidence type="ECO:0000256" key="1">
    <source>
        <dbReference type="ARBA" id="ARBA00008779"/>
    </source>
</evidence>
<evidence type="ECO:0000256" key="2">
    <source>
        <dbReference type="ARBA" id="ARBA00022723"/>
    </source>
</evidence>
<dbReference type="InterPro" id="IPR024607">
    <property type="entry name" value="Sulfatase_CS"/>
</dbReference>
<dbReference type="PROSITE" id="PS00149">
    <property type="entry name" value="SULFATASE_2"/>
    <property type="match status" value="1"/>
</dbReference>
<organism evidence="7 8">
    <name type="scientific">Algoriphagus alkaliphilus</name>
    <dbReference type="NCBI Taxonomy" id="279824"/>
    <lineage>
        <taxon>Bacteria</taxon>
        <taxon>Pseudomonadati</taxon>
        <taxon>Bacteroidota</taxon>
        <taxon>Cytophagia</taxon>
        <taxon>Cytophagales</taxon>
        <taxon>Cyclobacteriaceae</taxon>
        <taxon>Algoriphagus</taxon>
    </lineage>
</organism>
<comment type="similarity">
    <text evidence="1">Belongs to the sulfatase family.</text>
</comment>
<sequence>MMKNPFVLFLVFLLCSCGEKSNTSTVSALPNIVFIFADDLGYGDLGCFGATDIATPNIDRIATEGIKFTSFLSASPVCSPSRAGLLTGRMPQRMGINSVFFPESLTGMDPEEITMAEVLKAKGYRTGIVGKWHLGHMEKFLPLNQGFDEYFGIPYSNDMASVVYMRGNEVEEFKVDQRYTTKTYTEESLKFIDSSEGNPFFLYLAHSMPHVPIYASPEFEGKSELGLYGDVIQELDWSVGEVLKKLEEKGILENTLIVFSSDNGPWLVMEDHGGSADPLREGKQFTFEGGVRVPTVAMWKGKIDPGQVYEDLATQMDWFPTFCKLVGAEIPQDREIDGKDLGPVLFENGNREEDTFIYYMLASQEGYREGDWKIKRPYAGFAGSRGMKKVDAHDTLLFNLKNDPGETTNLAKENPEKTAQMMRAMELAVKQLGPLPESKVSRTPQDNSHYEYLEKKRNQQN</sequence>
<dbReference type="Gene3D" id="3.40.720.10">
    <property type="entry name" value="Alkaline Phosphatase, subunit A"/>
    <property type="match status" value="1"/>
</dbReference>
<evidence type="ECO:0000259" key="6">
    <source>
        <dbReference type="Pfam" id="PF00884"/>
    </source>
</evidence>
<reference evidence="8" key="1">
    <citation type="submission" date="2016-10" db="EMBL/GenBank/DDBJ databases">
        <authorList>
            <person name="Varghese N."/>
            <person name="Submissions S."/>
        </authorList>
    </citation>
    <scope>NUCLEOTIDE SEQUENCE [LARGE SCALE GENOMIC DNA]</scope>
    <source>
        <strain evidence="8">DSM 22703</strain>
    </source>
</reference>
<gene>
    <name evidence="7" type="ORF">SAMN03080617_00190</name>
</gene>
<dbReference type="Proteomes" id="UP000198756">
    <property type="component" value="Unassembled WGS sequence"/>
</dbReference>
<dbReference type="Gene3D" id="3.30.1120.10">
    <property type="match status" value="1"/>
</dbReference>
<dbReference type="PROSITE" id="PS51257">
    <property type="entry name" value="PROKAR_LIPOPROTEIN"/>
    <property type="match status" value="1"/>
</dbReference>
<keyword evidence="8" id="KW-1185">Reference proteome</keyword>
<evidence type="ECO:0000256" key="5">
    <source>
        <dbReference type="SAM" id="MobiDB-lite"/>
    </source>
</evidence>
<keyword evidence="2" id="KW-0479">Metal-binding</keyword>
<dbReference type="InterPro" id="IPR000917">
    <property type="entry name" value="Sulfatase_N"/>
</dbReference>
<feature type="compositionally biased region" description="Basic and acidic residues" evidence="5">
    <location>
        <begin position="448"/>
        <end position="461"/>
    </location>
</feature>
<evidence type="ECO:0000313" key="7">
    <source>
        <dbReference type="EMBL" id="SDA38713.1"/>
    </source>
</evidence>
<dbReference type="STRING" id="279824.SAMN03080617_00190"/>
<evidence type="ECO:0000256" key="3">
    <source>
        <dbReference type="ARBA" id="ARBA00022801"/>
    </source>
</evidence>
<name>A0A1G5UYL0_9BACT</name>
<dbReference type="GO" id="GO:0004065">
    <property type="term" value="F:arylsulfatase activity"/>
    <property type="evidence" value="ECO:0007669"/>
    <property type="project" value="TreeGrafter"/>
</dbReference>
<dbReference type="SUPFAM" id="SSF53649">
    <property type="entry name" value="Alkaline phosphatase-like"/>
    <property type="match status" value="1"/>
</dbReference>
<evidence type="ECO:0000313" key="8">
    <source>
        <dbReference type="Proteomes" id="UP000198756"/>
    </source>
</evidence>
<dbReference type="EMBL" id="FMXE01000002">
    <property type="protein sequence ID" value="SDA38713.1"/>
    <property type="molecule type" value="Genomic_DNA"/>
</dbReference>
<dbReference type="InterPro" id="IPR017850">
    <property type="entry name" value="Alkaline_phosphatase_core_sf"/>
</dbReference>
<dbReference type="GO" id="GO:0046872">
    <property type="term" value="F:metal ion binding"/>
    <property type="evidence" value="ECO:0007669"/>
    <property type="project" value="UniProtKB-KW"/>
</dbReference>
<proteinExistence type="inferred from homology"/>
<dbReference type="PROSITE" id="PS00523">
    <property type="entry name" value="SULFATASE_1"/>
    <property type="match status" value="1"/>
</dbReference>
<keyword evidence="3" id="KW-0378">Hydrolase</keyword>
<dbReference type="CDD" id="cd16026">
    <property type="entry name" value="GALNS_like"/>
    <property type="match status" value="1"/>
</dbReference>
<dbReference type="InterPro" id="IPR050738">
    <property type="entry name" value="Sulfatase"/>
</dbReference>
<evidence type="ECO:0000256" key="4">
    <source>
        <dbReference type="ARBA" id="ARBA00022837"/>
    </source>
</evidence>